<dbReference type="PANTHER" id="PTHR43630">
    <property type="entry name" value="POLY-BETA-1,6-N-ACETYL-D-GLUCOSAMINE SYNTHASE"/>
    <property type="match status" value="1"/>
</dbReference>
<dbReference type="Pfam" id="PF13641">
    <property type="entry name" value="Glyco_tranf_2_3"/>
    <property type="match status" value="1"/>
</dbReference>
<evidence type="ECO:0000256" key="1">
    <source>
        <dbReference type="ARBA" id="ARBA00006739"/>
    </source>
</evidence>
<feature type="transmembrane region" description="Helical" evidence="4">
    <location>
        <begin position="357"/>
        <end position="375"/>
    </location>
</feature>
<sequence>MAHAFHITALLLGLLAALVTLPLCLELALACLGRWFSSGRPAAAPLTGPLAVLIPAHNEEALIARTVQSVLAAAEADPNPVNVTVIAHNCADHTAARAAEAGARVLPIEGPAGKGRALRHGIEIALKEGAAAIAVIDADTQVSRNLLTVLRQSLAHADAAQAWYELGEPNLHGNTGQELGALAFRGMNAVRPLGRDSAGFSSGLFGNGFALRAETIAAVPWNAYGLAEDREYHALLVLTGRRCAFAAEARVWGVAAASRDARRSQRLRWEGGRIALVRQMMAPLLRAALAGNLHALEVLLDALSLPFAFGLLMLLAALALGLFMGAEWLLAYAIAGLALCLGYVVRSARLAPHPGRAALALLAAPWFVLRKLWLVPAMLRSASRKAAWVRTSREVKP</sequence>
<dbReference type="PANTHER" id="PTHR43630:SF1">
    <property type="entry name" value="POLY-BETA-1,6-N-ACETYL-D-GLUCOSAMINE SYNTHASE"/>
    <property type="match status" value="1"/>
</dbReference>
<evidence type="ECO:0000313" key="5">
    <source>
        <dbReference type="EMBL" id="HGY95005.1"/>
    </source>
</evidence>
<keyword evidence="4" id="KW-0812">Transmembrane</keyword>
<keyword evidence="4" id="KW-0472">Membrane</keyword>
<evidence type="ECO:0000256" key="3">
    <source>
        <dbReference type="ARBA" id="ARBA00022679"/>
    </source>
</evidence>
<keyword evidence="3 5" id="KW-0808">Transferase</keyword>
<organism evidence="5">
    <name type="scientific">Acidobacterium capsulatum</name>
    <dbReference type="NCBI Taxonomy" id="33075"/>
    <lineage>
        <taxon>Bacteria</taxon>
        <taxon>Pseudomonadati</taxon>
        <taxon>Acidobacteriota</taxon>
        <taxon>Terriglobia</taxon>
        <taxon>Terriglobales</taxon>
        <taxon>Acidobacteriaceae</taxon>
        <taxon>Acidobacterium</taxon>
    </lineage>
</organism>
<dbReference type="SUPFAM" id="SSF53448">
    <property type="entry name" value="Nucleotide-diphospho-sugar transferases"/>
    <property type="match status" value="1"/>
</dbReference>
<dbReference type="Gene3D" id="3.90.550.10">
    <property type="entry name" value="Spore Coat Polysaccharide Biosynthesis Protein SpsA, Chain A"/>
    <property type="match status" value="1"/>
</dbReference>
<dbReference type="GO" id="GO:0016757">
    <property type="term" value="F:glycosyltransferase activity"/>
    <property type="evidence" value="ECO:0007669"/>
    <property type="project" value="UniProtKB-KW"/>
</dbReference>
<dbReference type="EMBL" id="DTKL01000062">
    <property type="protein sequence ID" value="HGY95005.1"/>
    <property type="molecule type" value="Genomic_DNA"/>
</dbReference>
<keyword evidence="4" id="KW-1133">Transmembrane helix</keyword>
<proteinExistence type="inferred from homology"/>
<keyword evidence="2" id="KW-0328">Glycosyltransferase</keyword>
<gene>
    <name evidence="5" type="ORF">ENW50_10045</name>
</gene>
<feature type="transmembrane region" description="Helical" evidence="4">
    <location>
        <begin position="303"/>
        <end position="323"/>
    </location>
</feature>
<comment type="similarity">
    <text evidence="1">Belongs to the glycosyltransferase 2 family.</text>
</comment>
<accession>A0A7V4XU94</accession>
<evidence type="ECO:0000256" key="2">
    <source>
        <dbReference type="ARBA" id="ARBA00022676"/>
    </source>
</evidence>
<protein>
    <submittedName>
        <fullName evidence="5">Glycosyltransferase</fullName>
    </submittedName>
</protein>
<dbReference type="InterPro" id="IPR029044">
    <property type="entry name" value="Nucleotide-diphossugar_trans"/>
</dbReference>
<evidence type="ECO:0000256" key="4">
    <source>
        <dbReference type="SAM" id="Phobius"/>
    </source>
</evidence>
<feature type="transmembrane region" description="Helical" evidence="4">
    <location>
        <begin position="328"/>
        <end position="345"/>
    </location>
</feature>
<reference evidence="5" key="1">
    <citation type="journal article" date="2020" name="mSystems">
        <title>Genome- and Community-Level Interaction Insights into Carbon Utilization and Element Cycling Functions of Hydrothermarchaeota in Hydrothermal Sediment.</title>
        <authorList>
            <person name="Zhou Z."/>
            <person name="Liu Y."/>
            <person name="Xu W."/>
            <person name="Pan J."/>
            <person name="Luo Z.H."/>
            <person name="Li M."/>
        </authorList>
    </citation>
    <scope>NUCLEOTIDE SEQUENCE [LARGE SCALE GENOMIC DNA]</scope>
    <source>
        <strain evidence="5">SpSt-855</strain>
    </source>
</reference>
<comment type="caution">
    <text evidence="5">The sequence shown here is derived from an EMBL/GenBank/DDBJ whole genome shotgun (WGS) entry which is preliminary data.</text>
</comment>
<name>A0A7V4XU94_9BACT</name>
<dbReference type="AlphaFoldDB" id="A0A7V4XU94"/>